<name>A0A564XYD4_HYMDI</name>
<feature type="compositionally biased region" description="Polar residues" evidence="1">
    <location>
        <begin position="1"/>
        <end position="12"/>
    </location>
</feature>
<organism evidence="2 3">
    <name type="scientific">Hymenolepis diminuta</name>
    <name type="common">Rat tapeworm</name>
    <dbReference type="NCBI Taxonomy" id="6216"/>
    <lineage>
        <taxon>Eukaryota</taxon>
        <taxon>Metazoa</taxon>
        <taxon>Spiralia</taxon>
        <taxon>Lophotrochozoa</taxon>
        <taxon>Platyhelminthes</taxon>
        <taxon>Cestoda</taxon>
        <taxon>Eucestoda</taxon>
        <taxon>Cyclophyllidea</taxon>
        <taxon>Hymenolepididae</taxon>
        <taxon>Hymenolepis</taxon>
    </lineage>
</organism>
<feature type="region of interest" description="Disordered" evidence="1">
    <location>
        <begin position="1"/>
        <end position="21"/>
    </location>
</feature>
<evidence type="ECO:0000256" key="1">
    <source>
        <dbReference type="SAM" id="MobiDB-lite"/>
    </source>
</evidence>
<protein>
    <submittedName>
        <fullName evidence="2">Uncharacterized protein</fullName>
    </submittedName>
</protein>
<keyword evidence="3" id="KW-1185">Reference proteome</keyword>
<evidence type="ECO:0000313" key="3">
    <source>
        <dbReference type="Proteomes" id="UP000321570"/>
    </source>
</evidence>
<dbReference type="EMBL" id="CABIJS010000024">
    <property type="protein sequence ID" value="VUZ40002.1"/>
    <property type="molecule type" value="Genomic_DNA"/>
</dbReference>
<sequence>MVSDSSRLTADSTGDPEDWVSGKAEFIETEMGVLPGISKAVQEVDWIFLTDIQGEAVPIPETDSNAQGPVALRRPLLLTSR</sequence>
<accession>A0A564XYD4</accession>
<dbReference type="Proteomes" id="UP000321570">
    <property type="component" value="Unassembled WGS sequence"/>
</dbReference>
<reference evidence="2 3" key="1">
    <citation type="submission" date="2019-07" db="EMBL/GenBank/DDBJ databases">
        <authorList>
            <person name="Jastrzebski P J."/>
            <person name="Paukszto L."/>
            <person name="Jastrzebski P J."/>
        </authorList>
    </citation>
    <scope>NUCLEOTIDE SEQUENCE [LARGE SCALE GENOMIC DNA]</scope>
    <source>
        <strain evidence="2 3">WMS-il1</strain>
    </source>
</reference>
<proteinExistence type="predicted"/>
<gene>
    <name evidence="2" type="ORF">WMSIL1_LOCUS1156</name>
</gene>
<evidence type="ECO:0000313" key="2">
    <source>
        <dbReference type="EMBL" id="VUZ40002.1"/>
    </source>
</evidence>
<dbReference type="AlphaFoldDB" id="A0A564XYD4"/>